<dbReference type="PANTHER" id="PTHR21432">
    <property type="entry name" value="ACETYL-COA HYDROLASE-RELATED"/>
    <property type="match status" value="1"/>
</dbReference>
<dbReference type="InterPro" id="IPR037171">
    <property type="entry name" value="NagB/RpiA_transferase-like"/>
</dbReference>
<organism evidence="2 3">
    <name type="scientific">Nocardioides humi</name>
    <dbReference type="NCBI Taxonomy" id="449461"/>
    <lineage>
        <taxon>Bacteria</taxon>
        <taxon>Bacillati</taxon>
        <taxon>Actinomycetota</taxon>
        <taxon>Actinomycetes</taxon>
        <taxon>Propionibacteriales</taxon>
        <taxon>Nocardioidaceae</taxon>
        <taxon>Nocardioides</taxon>
    </lineage>
</organism>
<sequence length="388" mass="39644">MTDLDIGLLARLVRPGARIALADGSGAPVWLLPELAEVAARHGSVDLLLGWIPRPVPSESLRAFGDVRTFMPGWGLRQASDAGAVQPVASRMSAVGGLLAGPLRPDLLVATLVRRGGGLRFGSECSWMRRLVEAGVPVAAVVSSTAPCADAGPALPTGTVTVVAEVDQAPWEVAPEPPGPVEQAVAGRVAALVPTGARVQVGPGRLGAAVLAELAERQVSVHVDSGLLPDAVVDLAARGLLLGVPVATYLAGSARLYDWADGRPLLHPVEWTHSAGRLGDGPALVAVNTALEVDVHGQVNVEGTAASSVGGIGGHPDYAGAAASSADGLSVIALASSYAGRPTLVEQLSRPATTAAHDVDVVVTERGSADLRGLSRAERTTALRRLWD</sequence>
<evidence type="ECO:0000313" key="3">
    <source>
        <dbReference type="Proteomes" id="UP001500842"/>
    </source>
</evidence>
<dbReference type="EMBL" id="BAAAOR010000014">
    <property type="protein sequence ID" value="GAA1515566.1"/>
    <property type="molecule type" value="Genomic_DNA"/>
</dbReference>
<dbReference type="InterPro" id="IPR026888">
    <property type="entry name" value="AcetylCoA_hyd_C"/>
</dbReference>
<name>A0ABN2ACL2_9ACTN</name>
<dbReference type="Gene3D" id="3.40.1080.20">
    <property type="entry name" value="Acetyl-CoA hydrolase/transferase C-terminal domain"/>
    <property type="match status" value="1"/>
</dbReference>
<dbReference type="PANTHER" id="PTHR21432:SF20">
    <property type="entry name" value="ACETYL-COA HYDROLASE"/>
    <property type="match status" value="1"/>
</dbReference>
<dbReference type="Gene3D" id="3.40.1080.10">
    <property type="entry name" value="Glutaconate Coenzyme A-transferase"/>
    <property type="match status" value="1"/>
</dbReference>
<gene>
    <name evidence="2" type="ORF">GCM10009788_19890</name>
</gene>
<accession>A0ABN2ACL2</accession>
<protein>
    <recommendedName>
        <fullName evidence="1">Acetyl-CoA hydrolase/transferase C-terminal domain-containing protein</fullName>
    </recommendedName>
</protein>
<evidence type="ECO:0000259" key="1">
    <source>
        <dbReference type="Pfam" id="PF13336"/>
    </source>
</evidence>
<dbReference type="Pfam" id="PF13336">
    <property type="entry name" value="AcetylCoA_hyd_C"/>
    <property type="match status" value="1"/>
</dbReference>
<dbReference type="Proteomes" id="UP001500842">
    <property type="component" value="Unassembled WGS sequence"/>
</dbReference>
<dbReference type="SUPFAM" id="SSF100950">
    <property type="entry name" value="NagB/RpiA/CoA transferase-like"/>
    <property type="match status" value="2"/>
</dbReference>
<dbReference type="InterPro" id="IPR046433">
    <property type="entry name" value="ActCoA_hydro"/>
</dbReference>
<proteinExistence type="predicted"/>
<feature type="domain" description="Acetyl-CoA hydrolase/transferase C-terminal" evidence="1">
    <location>
        <begin position="252"/>
        <end position="383"/>
    </location>
</feature>
<dbReference type="Gene3D" id="3.30.750.70">
    <property type="entry name" value="4-hydroxybutyrate coenzyme like domains"/>
    <property type="match status" value="1"/>
</dbReference>
<dbReference type="RefSeq" id="WP_344111932.1">
    <property type="nucleotide sequence ID" value="NZ_BAAAOR010000014.1"/>
</dbReference>
<comment type="caution">
    <text evidence="2">The sequence shown here is derived from an EMBL/GenBank/DDBJ whole genome shotgun (WGS) entry which is preliminary data.</text>
</comment>
<evidence type="ECO:0000313" key="2">
    <source>
        <dbReference type="EMBL" id="GAA1515566.1"/>
    </source>
</evidence>
<reference evidence="2 3" key="1">
    <citation type="journal article" date="2019" name="Int. J. Syst. Evol. Microbiol.">
        <title>The Global Catalogue of Microorganisms (GCM) 10K type strain sequencing project: providing services to taxonomists for standard genome sequencing and annotation.</title>
        <authorList>
            <consortium name="The Broad Institute Genomics Platform"/>
            <consortium name="The Broad Institute Genome Sequencing Center for Infectious Disease"/>
            <person name="Wu L."/>
            <person name="Ma J."/>
        </authorList>
    </citation>
    <scope>NUCLEOTIDE SEQUENCE [LARGE SCALE GENOMIC DNA]</scope>
    <source>
        <strain evidence="2 3">JCM 14942</strain>
    </source>
</reference>
<dbReference type="InterPro" id="IPR038460">
    <property type="entry name" value="AcetylCoA_hyd_C_sf"/>
</dbReference>
<keyword evidence="3" id="KW-1185">Reference proteome</keyword>